<dbReference type="InterPro" id="IPR017714">
    <property type="entry name" value="MethylthioRu-1-P_deHdtase_MtnB"/>
</dbReference>
<keyword evidence="2 6" id="KW-0479">Metal-binding</keyword>
<sequence>MRAPIPSAILSSALIDAGRWIDAQGWCPATGGNFSARLSDAHALVTASGRHKGQLTDDDLLTVDLEGNPVESRLRPSAETLLHTRLYQLESGVGAVLHTHSVASTVLSRLEPGDWLTISGYEMQKSLNGNTSHEPDIRLAVFENTQDMQALAEQLASRWQQMPLNWGFLVRGHGLYAWGRDVNEARRHLEGLEFLFTCELEMRRLGVK</sequence>
<protein>
    <recommendedName>
        <fullName evidence="6">Methylthioribulose-1-phosphate dehydratase</fullName>
        <shortName evidence="6">MTRu-1-P dehydratase</shortName>
        <ecNumber evidence="6">4.2.1.109</ecNumber>
    </recommendedName>
</protein>
<evidence type="ECO:0000256" key="1">
    <source>
        <dbReference type="ARBA" id="ARBA00022605"/>
    </source>
</evidence>
<dbReference type="PANTHER" id="PTHR10640:SF7">
    <property type="entry name" value="METHYLTHIORIBULOSE-1-PHOSPHATE DEHYDRATASE"/>
    <property type="match status" value="1"/>
</dbReference>
<comment type="cofactor">
    <cofactor evidence="6">
        <name>Zn(2+)</name>
        <dbReference type="ChEBI" id="CHEBI:29105"/>
    </cofactor>
    <text evidence="6">Binds 1 zinc ion per subunit.</text>
</comment>
<dbReference type="EMBL" id="CP073344">
    <property type="protein sequence ID" value="UTW02308.1"/>
    <property type="molecule type" value="Genomic_DNA"/>
</dbReference>
<dbReference type="NCBIfam" id="TIGR03328">
    <property type="entry name" value="salvage_mtnB"/>
    <property type="match status" value="1"/>
</dbReference>
<comment type="pathway">
    <text evidence="6">Amino-acid biosynthesis; L-methionine biosynthesis via salvage pathway; L-methionine from S-methyl-5-thio-alpha-D-ribose 1-phosphate: step 2/6.</text>
</comment>
<feature type="binding site" evidence="6">
    <location>
        <position position="98"/>
    </location>
    <ligand>
        <name>Zn(2+)</name>
        <dbReference type="ChEBI" id="CHEBI:29105"/>
    </ligand>
</feature>
<accession>A0ABY5GQR5</accession>
<keyword evidence="5 6" id="KW-0456">Lyase</keyword>
<dbReference type="SUPFAM" id="SSF53639">
    <property type="entry name" value="AraD/HMP-PK domain-like"/>
    <property type="match status" value="1"/>
</dbReference>
<evidence type="ECO:0000256" key="2">
    <source>
        <dbReference type="ARBA" id="ARBA00022723"/>
    </source>
</evidence>
<keyword evidence="9" id="KW-1185">Reference proteome</keyword>
<gene>
    <name evidence="6" type="primary">mtnB</name>
    <name evidence="8" type="ORF">KDX31_13185</name>
</gene>
<evidence type="ECO:0000256" key="3">
    <source>
        <dbReference type="ARBA" id="ARBA00022833"/>
    </source>
</evidence>
<dbReference type="PANTHER" id="PTHR10640">
    <property type="entry name" value="METHYLTHIORIBULOSE-1-PHOSPHATE DEHYDRATASE"/>
    <property type="match status" value="1"/>
</dbReference>
<evidence type="ECO:0000313" key="8">
    <source>
        <dbReference type="EMBL" id="UTW02308.1"/>
    </source>
</evidence>
<evidence type="ECO:0000259" key="7">
    <source>
        <dbReference type="SMART" id="SM01007"/>
    </source>
</evidence>
<organism evidence="8 9">
    <name type="scientific">Amphritea atlantica</name>
    <dbReference type="NCBI Taxonomy" id="355243"/>
    <lineage>
        <taxon>Bacteria</taxon>
        <taxon>Pseudomonadati</taxon>
        <taxon>Pseudomonadota</taxon>
        <taxon>Gammaproteobacteria</taxon>
        <taxon>Oceanospirillales</taxon>
        <taxon>Oceanospirillaceae</taxon>
        <taxon>Amphritea</taxon>
    </lineage>
</organism>
<evidence type="ECO:0000256" key="5">
    <source>
        <dbReference type="ARBA" id="ARBA00023239"/>
    </source>
</evidence>
<reference evidence="8" key="1">
    <citation type="submission" date="2021-04" db="EMBL/GenBank/DDBJ databases">
        <title>Oceanospirillales bacteria with DddD are important DMSP degraders in coastal seawater.</title>
        <authorList>
            <person name="Liu J."/>
        </authorList>
    </citation>
    <scope>NUCLEOTIDE SEQUENCE</scope>
    <source>
        <strain evidence="8">GY6</strain>
    </source>
</reference>
<keyword evidence="1 6" id="KW-0028">Amino-acid biosynthesis</keyword>
<dbReference type="NCBIfam" id="NF006672">
    <property type="entry name" value="PRK09220.1"/>
    <property type="match status" value="1"/>
</dbReference>
<evidence type="ECO:0000313" key="9">
    <source>
        <dbReference type="Proteomes" id="UP001059950"/>
    </source>
</evidence>
<dbReference type="GO" id="GO:0046570">
    <property type="term" value="F:methylthioribulose 1-phosphate dehydratase activity"/>
    <property type="evidence" value="ECO:0007669"/>
    <property type="project" value="UniProtKB-EC"/>
</dbReference>
<proteinExistence type="inferred from homology"/>
<dbReference type="SMART" id="SM01007">
    <property type="entry name" value="Aldolase_II"/>
    <property type="match status" value="1"/>
</dbReference>
<dbReference type="Gene3D" id="3.40.225.10">
    <property type="entry name" value="Class II aldolase/adducin N-terminal domain"/>
    <property type="match status" value="1"/>
</dbReference>
<keyword evidence="4 6" id="KW-0486">Methionine biosynthesis</keyword>
<dbReference type="HAMAP" id="MF_01677">
    <property type="entry name" value="Salvage_MtnB"/>
    <property type="match status" value="1"/>
</dbReference>
<comment type="similarity">
    <text evidence="6">Belongs to the aldolase class II family. MtnB subfamily.</text>
</comment>
<evidence type="ECO:0000256" key="6">
    <source>
        <dbReference type="HAMAP-Rule" id="MF_01677"/>
    </source>
</evidence>
<evidence type="ECO:0000256" key="4">
    <source>
        <dbReference type="ARBA" id="ARBA00023167"/>
    </source>
</evidence>
<dbReference type="Pfam" id="PF00596">
    <property type="entry name" value="Aldolase_II"/>
    <property type="match status" value="1"/>
</dbReference>
<feature type="domain" description="Class II aldolase/adducin N-terminal" evidence="7">
    <location>
        <begin position="12"/>
        <end position="200"/>
    </location>
</feature>
<keyword evidence="3 6" id="KW-0862">Zinc</keyword>
<comment type="function">
    <text evidence="6">Catalyzes the dehydration of methylthioribulose-1-phosphate (MTRu-1-P) into 2,3-diketo-5-methylthiopentyl-1-phosphate (DK-MTP-1-P).</text>
</comment>
<dbReference type="EC" id="4.2.1.109" evidence="6"/>
<feature type="binding site" evidence="6">
    <location>
        <position position="100"/>
    </location>
    <ligand>
        <name>Zn(2+)</name>
        <dbReference type="ChEBI" id="CHEBI:29105"/>
    </ligand>
</feature>
<comment type="catalytic activity">
    <reaction evidence="6">
        <text>5-(methylsulfanyl)-D-ribulose 1-phosphate = 5-methylsulfanyl-2,3-dioxopentyl phosphate + H2O</text>
        <dbReference type="Rhea" id="RHEA:15549"/>
        <dbReference type="ChEBI" id="CHEBI:15377"/>
        <dbReference type="ChEBI" id="CHEBI:58548"/>
        <dbReference type="ChEBI" id="CHEBI:58828"/>
        <dbReference type="EC" id="4.2.1.109"/>
    </reaction>
</comment>
<name>A0ABY5GQR5_9GAMM</name>
<dbReference type="Proteomes" id="UP001059950">
    <property type="component" value="Chromosome"/>
</dbReference>
<dbReference type="InterPro" id="IPR001303">
    <property type="entry name" value="Aldolase_II/adducin_N"/>
</dbReference>
<dbReference type="InterPro" id="IPR036409">
    <property type="entry name" value="Aldolase_II/adducin_N_sf"/>
</dbReference>